<dbReference type="AlphaFoldDB" id="A0A0F8XYR3"/>
<comment type="caution">
    <text evidence="2">The sequence shown here is derived from an EMBL/GenBank/DDBJ whole genome shotgun (WGS) entry which is preliminary data.</text>
</comment>
<name>A0A0F8XYR3_9ZZZZ</name>
<proteinExistence type="predicted"/>
<dbReference type="Gene3D" id="3.90.550.10">
    <property type="entry name" value="Spore Coat Polysaccharide Biosynthesis Protein SpsA, Chain A"/>
    <property type="match status" value="1"/>
</dbReference>
<dbReference type="Pfam" id="PF00535">
    <property type="entry name" value="Glycos_transf_2"/>
    <property type="match status" value="1"/>
</dbReference>
<evidence type="ECO:0000259" key="1">
    <source>
        <dbReference type="Pfam" id="PF00535"/>
    </source>
</evidence>
<dbReference type="EMBL" id="LAZR01060096">
    <property type="protein sequence ID" value="KKK66400.1"/>
    <property type="molecule type" value="Genomic_DNA"/>
</dbReference>
<dbReference type="InterPro" id="IPR029044">
    <property type="entry name" value="Nucleotide-diphossugar_trans"/>
</dbReference>
<accession>A0A0F8XYR3</accession>
<dbReference type="SUPFAM" id="SSF53448">
    <property type="entry name" value="Nucleotide-diphospho-sugar transferases"/>
    <property type="match status" value="1"/>
</dbReference>
<evidence type="ECO:0000313" key="2">
    <source>
        <dbReference type="EMBL" id="KKK66400.1"/>
    </source>
</evidence>
<organism evidence="2">
    <name type="scientific">marine sediment metagenome</name>
    <dbReference type="NCBI Taxonomy" id="412755"/>
    <lineage>
        <taxon>unclassified sequences</taxon>
        <taxon>metagenomes</taxon>
        <taxon>ecological metagenomes</taxon>
    </lineage>
</organism>
<dbReference type="InterPro" id="IPR001173">
    <property type="entry name" value="Glyco_trans_2-like"/>
</dbReference>
<gene>
    <name evidence="2" type="ORF">LCGC14_2964460</name>
</gene>
<feature type="domain" description="Glycosyltransferase 2-like" evidence="1">
    <location>
        <begin position="4"/>
        <end position="134"/>
    </location>
</feature>
<protein>
    <recommendedName>
        <fullName evidence="1">Glycosyltransferase 2-like domain-containing protein</fullName>
    </recommendedName>
</protein>
<sequence>MINILIRTHNRPDKLRECIKSIKMQTYKKWHIIISADNDRAEKYTKPYGYEYIRTDKIKYQKRKEKSRMRKYWNVYLNVLQGRAKEGFIIYMDEDMVLYTENSLQLVADNSHEDKLLIFKPLTPFVNDDPSSFTLIESSVVSKPPSKSIFTVKVLLADK</sequence>
<reference evidence="2" key="1">
    <citation type="journal article" date="2015" name="Nature">
        <title>Complex archaea that bridge the gap between prokaryotes and eukaryotes.</title>
        <authorList>
            <person name="Spang A."/>
            <person name="Saw J.H."/>
            <person name="Jorgensen S.L."/>
            <person name="Zaremba-Niedzwiedzka K."/>
            <person name="Martijn J."/>
            <person name="Lind A.E."/>
            <person name="van Eijk R."/>
            <person name="Schleper C."/>
            <person name="Guy L."/>
            <person name="Ettema T.J."/>
        </authorList>
    </citation>
    <scope>NUCLEOTIDE SEQUENCE</scope>
</reference>
<feature type="non-terminal residue" evidence="2">
    <location>
        <position position="159"/>
    </location>
</feature>